<dbReference type="SUPFAM" id="SSF56601">
    <property type="entry name" value="beta-lactamase/transpeptidase-like"/>
    <property type="match status" value="1"/>
</dbReference>
<name>A0A2A2IIL5_9BACI</name>
<gene>
    <name evidence="2" type="ORF">CIL05_02145</name>
</gene>
<dbReference type="Proteomes" id="UP000218887">
    <property type="component" value="Unassembled WGS sequence"/>
</dbReference>
<reference evidence="2 3" key="1">
    <citation type="submission" date="2017-08" db="EMBL/GenBank/DDBJ databases">
        <title>Virgibacillus indicus sp. nov. and Virgibacillus profoundi sp. nov, two moderately halophilic bacteria isolated from marine sediment by using the Microfluidic Streak Plate.</title>
        <authorList>
            <person name="Xu B."/>
            <person name="Hu B."/>
            <person name="Wang J."/>
            <person name="Zhu Y."/>
            <person name="Huang L."/>
            <person name="Du W."/>
            <person name="Huang Y."/>
        </authorList>
    </citation>
    <scope>NUCLEOTIDE SEQUENCE [LARGE SCALE GENOMIC DNA]</scope>
    <source>
        <strain evidence="2 3">IO3-P3-H5</strain>
    </source>
</reference>
<dbReference type="RefSeq" id="WP_095653846.1">
    <property type="nucleotide sequence ID" value="NZ_NPOA01000001.1"/>
</dbReference>
<dbReference type="EMBL" id="NPOA01000001">
    <property type="protein sequence ID" value="PAV31477.1"/>
    <property type="molecule type" value="Genomic_DNA"/>
</dbReference>
<organism evidence="2 3">
    <name type="scientific">Virgibacillus profundi</name>
    <dbReference type="NCBI Taxonomy" id="2024555"/>
    <lineage>
        <taxon>Bacteria</taxon>
        <taxon>Bacillati</taxon>
        <taxon>Bacillota</taxon>
        <taxon>Bacilli</taxon>
        <taxon>Bacillales</taxon>
        <taxon>Bacillaceae</taxon>
        <taxon>Virgibacillus</taxon>
    </lineage>
</organism>
<dbReference type="Pfam" id="PF13354">
    <property type="entry name" value="Beta-lactamase2"/>
    <property type="match status" value="1"/>
</dbReference>
<proteinExistence type="predicted"/>
<feature type="domain" description="Beta-lactamase class A catalytic" evidence="1">
    <location>
        <begin position="30"/>
        <end position="234"/>
    </location>
</feature>
<protein>
    <recommendedName>
        <fullName evidence="1">Beta-lactamase class A catalytic domain-containing protein</fullName>
    </recommendedName>
</protein>
<dbReference type="InterPro" id="IPR012338">
    <property type="entry name" value="Beta-lactam/transpept-like"/>
</dbReference>
<dbReference type="GO" id="GO:0046677">
    <property type="term" value="P:response to antibiotic"/>
    <property type="evidence" value="ECO:0007669"/>
    <property type="project" value="InterPro"/>
</dbReference>
<evidence type="ECO:0000313" key="3">
    <source>
        <dbReference type="Proteomes" id="UP000218887"/>
    </source>
</evidence>
<dbReference type="GO" id="GO:0008800">
    <property type="term" value="F:beta-lactamase activity"/>
    <property type="evidence" value="ECO:0007669"/>
    <property type="project" value="InterPro"/>
</dbReference>
<dbReference type="GO" id="GO:0030655">
    <property type="term" value="P:beta-lactam antibiotic catabolic process"/>
    <property type="evidence" value="ECO:0007669"/>
    <property type="project" value="InterPro"/>
</dbReference>
<accession>A0A2A2IIL5</accession>
<dbReference type="Gene3D" id="3.40.710.10">
    <property type="entry name" value="DD-peptidase/beta-lactamase superfamily"/>
    <property type="match status" value="1"/>
</dbReference>
<evidence type="ECO:0000313" key="2">
    <source>
        <dbReference type="EMBL" id="PAV31477.1"/>
    </source>
</evidence>
<dbReference type="PANTHER" id="PTHR35333:SF3">
    <property type="entry name" value="BETA-LACTAMASE-TYPE TRANSPEPTIDASE FOLD CONTAINING PROTEIN"/>
    <property type="match status" value="1"/>
</dbReference>
<sequence length="269" mass="30175">MNLIQLENAIRDLIQNNKHNFSISIHTQEGNISINAAKQRKAASLAKISILLEAYRQIENNKLSLETPIYINKSAMVGGSGVLNYLTNSHVHSLQNLLELMIIVSDNTASNLLLEHVGMENINKLTEKTGCKQTIIKRKFMDLQAQMVGFENYTSSQDIATLLKIISKNNVYLSDKSRHQMLEILSNQQFKDKLAAYLTDDDKIEIYHKSGELQGIEHDAAIFKYHENTIEVAVLSEGWINNGEGKKYIAAIGKLLITYLKAGSREGKG</sequence>
<keyword evidence="3" id="KW-1185">Reference proteome</keyword>
<dbReference type="OrthoDB" id="9775096at2"/>
<dbReference type="InterPro" id="IPR000871">
    <property type="entry name" value="Beta-lactam_class-A"/>
</dbReference>
<dbReference type="InterPro" id="IPR045155">
    <property type="entry name" value="Beta-lactam_cat"/>
</dbReference>
<comment type="caution">
    <text evidence="2">The sequence shown here is derived from an EMBL/GenBank/DDBJ whole genome shotgun (WGS) entry which is preliminary data.</text>
</comment>
<dbReference type="PANTHER" id="PTHR35333">
    <property type="entry name" value="BETA-LACTAMASE"/>
    <property type="match status" value="1"/>
</dbReference>
<dbReference type="AlphaFoldDB" id="A0A2A2IIL5"/>
<evidence type="ECO:0000259" key="1">
    <source>
        <dbReference type="Pfam" id="PF13354"/>
    </source>
</evidence>